<feature type="transmembrane region" description="Helical" evidence="5">
    <location>
        <begin position="39"/>
        <end position="57"/>
    </location>
</feature>
<keyword evidence="5" id="KW-0472">Membrane</keyword>
<comment type="caution">
    <text evidence="7">The sequence shown here is derived from an EMBL/GenBank/DDBJ whole genome shotgun (WGS) entry which is preliminary data.</text>
</comment>
<keyword evidence="3" id="KW-0238">DNA-binding</keyword>
<dbReference type="PANTHER" id="PTHR30204:SF69">
    <property type="entry name" value="MERR-FAMILY TRANSCRIPTIONAL REGULATOR"/>
    <property type="match status" value="1"/>
</dbReference>
<organism evidence="7 8">
    <name type="scientific">Georgenia halophila</name>
    <dbReference type="NCBI Taxonomy" id="620889"/>
    <lineage>
        <taxon>Bacteria</taxon>
        <taxon>Bacillati</taxon>
        <taxon>Actinomycetota</taxon>
        <taxon>Actinomycetes</taxon>
        <taxon>Micrococcales</taxon>
        <taxon>Bogoriellaceae</taxon>
        <taxon>Georgenia</taxon>
    </lineage>
</organism>
<gene>
    <name evidence="7" type="ORF">GCM10023169_26550</name>
</gene>
<dbReference type="Proteomes" id="UP001500622">
    <property type="component" value="Unassembled WGS sequence"/>
</dbReference>
<dbReference type="InterPro" id="IPR000551">
    <property type="entry name" value="MerR-type_HTH_dom"/>
</dbReference>
<dbReference type="Pfam" id="PF00376">
    <property type="entry name" value="MerR"/>
    <property type="match status" value="1"/>
</dbReference>
<evidence type="ECO:0000313" key="8">
    <source>
        <dbReference type="Proteomes" id="UP001500622"/>
    </source>
</evidence>
<keyword evidence="8" id="KW-1185">Reference proteome</keyword>
<dbReference type="Gene3D" id="1.10.1660.10">
    <property type="match status" value="2"/>
</dbReference>
<evidence type="ECO:0000313" key="7">
    <source>
        <dbReference type="EMBL" id="GAA4427052.1"/>
    </source>
</evidence>
<dbReference type="Pfam" id="PF13411">
    <property type="entry name" value="MerR_1"/>
    <property type="match status" value="1"/>
</dbReference>
<evidence type="ECO:0000256" key="2">
    <source>
        <dbReference type="ARBA" id="ARBA00023015"/>
    </source>
</evidence>
<dbReference type="SUPFAM" id="SSF46955">
    <property type="entry name" value="Putative DNA-binding domain"/>
    <property type="match status" value="2"/>
</dbReference>
<dbReference type="SMART" id="SM00422">
    <property type="entry name" value="HTH_MERR"/>
    <property type="match status" value="2"/>
</dbReference>
<evidence type="ECO:0000256" key="4">
    <source>
        <dbReference type="ARBA" id="ARBA00023163"/>
    </source>
</evidence>
<proteinExistence type="predicted"/>
<feature type="domain" description="HTH merR-type" evidence="6">
    <location>
        <begin position="119"/>
        <end position="188"/>
    </location>
</feature>
<keyword evidence="1" id="KW-0678">Repressor</keyword>
<keyword evidence="4" id="KW-0804">Transcription</keyword>
<feature type="domain" description="HTH merR-type" evidence="6">
    <location>
        <begin position="1"/>
        <end position="40"/>
    </location>
</feature>
<dbReference type="InterPro" id="IPR009061">
    <property type="entry name" value="DNA-bd_dom_put_sf"/>
</dbReference>
<accession>A0ABP8LEU1</accession>
<keyword evidence="5" id="KW-0812">Transmembrane</keyword>
<dbReference type="InterPro" id="IPR047057">
    <property type="entry name" value="MerR_fam"/>
</dbReference>
<name>A0ABP8LEU1_9MICO</name>
<dbReference type="PROSITE" id="PS50937">
    <property type="entry name" value="HTH_MERR_2"/>
    <property type="match status" value="2"/>
</dbReference>
<protein>
    <submittedName>
        <fullName evidence="7">TioE family transcriptional regulator</fullName>
    </submittedName>
</protein>
<reference evidence="8" key="1">
    <citation type="journal article" date="2019" name="Int. J. Syst. Evol. Microbiol.">
        <title>The Global Catalogue of Microorganisms (GCM) 10K type strain sequencing project: providing services to taxonomists for standard genome sequencing and annotation.</title>
        <authorList>
            <consortium name="The Broad Institute Genomics Platform"/>
            <consortium name="The Broad Institute Genome Sequencing Center for Infectious Disease"/>
            <person name="Wu L."/>
            <person name="Ma J."/>
        </authorList>
    </citation>
    <scope>NUCLEOTIDE SEQUENCE [LARGE SCALE GENOMIC DNA]</scope>
    <source>
        <strain evidence="8">JCM 17810</strain>
    </source>
</reference>
<dbReference type="RefSeq" id="WP_345216737.1">
    <property type="nucleotide sequence ID" value="NZ_BAABGN010000011.1"/>
</dbReference>
<dbReference type="EMBL" id="BAABGN010000011">
    <property type="protein sequence ID" value="GAA4427052.1"/>
    <property type="molecule type" value="Genomic_DNA"/>
</dbReference>
<evidence type="ECO:0000256" key="3">
    <source>
        <dbReference type="ARBA" id="ARBA00023125"/>
    </source>
</evidence>
<keyword evidence="5" id="KW-1133">Transmembrane helix</keyword>
<dbReference type="PANTHER" id="PTHR30204">
    <property type="entry name" value="REDOX-CYCLING DRUG-SENSING TRANSCRIPTIONAL ACTIVATOR SOXR"/>
    <property type="match status" value="1"/>
</dbReference>
<evidence type="ECO:0000256" key="1">
    <source>
        <dbReference type="ARBA" id="ARBA00022491"/>
    </source>
</evidence>
<sequence>MRPVDLARRHGLSTQAIRNYEAAGIIPPARRSRTSYRDYTATHAAGLAAYLALVLAFDSSTSRRLMRAVTAGRLDEALEHIDDGHALLARDRSTLRTVETALTDLGPGAPETAVGIRLPYSVGELARHLGLSPATLRTWERAGVLVPRRDPRTGHRQYLASDVREAELAHLLRRGGRPLDTIATVLGELRDAGSLDALLTTLDRWRRDLTSRGRAQLHAAGELSAYLDALDRRASTGSNARRERTPAPKAGA</sequence>
<dbReference type="PROSITE" id="PS00552">
    <property type="entry name" value="HTH_MERR_1"/>
    <property type="match status" value="1"/>
</dbReference>
<evidence type="ECO:0000259" key="6">
    <source>
        <dbReference type="PROSITE" id="PS50937"/>
    </source>
</evidence>
<keyword evidence="2" id="KW-0805">Transcription regulation</keyword>
<evidence type="ECO:0000256" key="5">
    <source>
        <dbReference type="SAM" id="Phobius"/>
    </source>
</evidence>